<keyword evidence="2" id="KW-0812">Transmembrane</keyword>
<accession>A0A9J6BN36</accession>
<dbReference type="AlphaFoldDB" id="A0A9J6BN36"/>
<keyword evidence="2" id="KW-1133">Transmembrane helix</keyword>
<keyword evidence="2" id="KW-0472">Membrane</keyword>
<feature type="compositionally biased region" description="Low complexity" evidence="1">
    <location>
        <begin position="60"/>
        <end position="84"/>
    </location>
</feature>
<evidence type="ECO:0000313" key="3">
    <source>
        <dbReference type="EMBL" id="KAG5671186.1"/>
    </source>
</evidence>
<comment type="caution">
    <text evidence="3">The sequence shown here is derived from an EMBL/GenBank/DDBJ whole genome shotgun (WGS) entry which is preliminary data.</text>
</comment>
<organism evidence="3 4">
    <name type="scientific">Polypedilum vanderplanki</name>
    <name type="common">Sleeping chironomid midge</name>
    <dbReference type="NCBI Taxonomy" id="319348"/>
    <lineage>
        <taxon>Eukaryota</taxon>
        <taxon>Metazoa</taxon>
        <taxon>Ecdysozoa</taxon>
        <taxon>Arthropoda</taxon>
        <taxon>Hexapoda</taxon>
        <taxon>Insecta</taxon>
        <taxon>Pterygota</taxon>
        <taxon>Neoptera</taxon>
        <taxon>Endopterygota</taxon>
        <taxon>Diptera</taxon>
        <taxon>Nematocera</taxon>
        <taxon>Chironomoidea</taxon>
        <taxon>Chironomidae</taxon>
        <taxon>Chironominae</taxon>
        <taxon>Polypedilum</taxon>
        <taxon>Polypedilum</taxon>
    </lineage>
</organism>
<reference evidence="3" key="1">
    <citation type="submission" date="2021-03" db="EMBL/GenBank/DDBJ databases">
        <title>Chromosome level genome of the anhydrobiotic midge Polypedilum vanderplanki.</title>
        <authorList>
            <person name="Yoshida Y."/>
            <person name="Kikawada T."/>
            <person name="Gusev O."/>
        </authorList>
    </citation>
    <scope>NUCLEOTIDE SEQUENCE</scope>
    <source>
        <strain evidence="3">NIAS01</strain>
        <tissue evidence="3">Whole body or cell culture</tissue>
    </source>
</reference>
<evidence type="ECO:0000256" key="2">
    <source>
        <dbReference type="SAM" id="Phobius"/>
    </source>
</evidence>
<dbReference type="Proteomes" id="UP001107558">
    <property type="component" value="Chromosome 3"/>
</dbReference>
<keyword evidence="4" id="KW-1185">Reference proteome</keyword>
<gene>
    <name evidence="3" type="ORF">PVAND_001397</name>
</gene>
<evidence type="ECO:0000256" key="1">
    <source>
        <dbReference type="SAM" id="MobiDB-lite"/>
    </source>
</evidence>
<dbReference type="EMBL" id="JADBJN010000003">
    <property type="protein sequence ID" value="KAG5671186.1"/>
    <property type="molecule type" value="Genomic_DNA"/>
</dbReference>
<name>A0A9J6BN36_POLVA</name>
<evidence type="ECO:0000313" key="4">
    <source>
        <dbReference type="Proteomes" id="UP001107558"/>
    </source>
</evidence>
<sequence>MSKLGACVDSTLTWIGNNKLSSFLIVLCFGFIVSTWTLAAVNSNLNKEIDDLNRRIDSLTSTTAASQAPSQSPSTTTETPQETTTTDDEVTGKQIRRRRYA</sequence>
<feature type="transmembrane region" description="Helical" evidence="2">
    <location>
        <begin position="20"/>
        <end position="41"/>
    </location>
</feature>
<proteinExistence type="predicted"/>
<protein>
    <submittedName>
        <fullName evidence="3">Uncharacterized protein</fullName>
    </submittedName>
</protein>
<feature type="region of interest" description="Disordered" evidence="1">
    <location>
        <begin position="60"/>
        <end position="101"/>
    </location>
</feature>